<dbReference type="EMBL" id="JAGSSW010000001">
    <property type="protein sequence ID" value="MBR8463177.1"/>
    <property type="molecule type" value="Genomic_DNA"/>
</dbReference>
<dbReference type="Pfam" id="PF01323">
    <property type="entry name" value="DSBA"/>
    <property type="match status" value="1"/>
</dbReference>
<comment type="caution">
    <text evidence="3">The sequence shown here is derived from an EMBL/GenBank/DDBJ whole genome shotgun (WGS) entry which is preliminary data.</text>
</comment>
<dbReference type="PANTHER" id="PTHR35891:SF3">
    <property type="entry name" value="THIOL:DISULFIDE INTERCHANGE PROTEIN DSBL"/>
    <property type="match status" value="1"/>
</dbReference>
<accession>A0ABS5HI31</accession>
<evidence type="ECO:0000313" key="4">
    <source>
        <dbReference type="Proteomes" id="UP000682951"/>
    </source>
</evidence>
<dbReference type="SUPFAM" id="SSF52833">
    <property type="entry name" value="Thioredoxin-like"/>
    <property type="match status" value="1"/>
</dbReference>
<dbReference type="InterPro" id="IPR001853">
    <property type="entry name" value="DSBA-like_thioredoxin_dom"/>
</dbReference>
<dbReference type="InterPro" id="IPR036249">
    <property type="entry name" value="Thioredoxin-like_sf"/>
</dbReference>
<feature type="signal peptide" evidence="1">
    <location>
        <begin position="1"/>
        <end position="27"/>
    </location>
</feature>
<evidence type="ECO:0000259" key="2">
    <source>
        <dbReference type="Pfam" id="PF01323"/>
    </source>
</evidence>
<reference evidence="3 4" key="1">
    <citation type="submission" date="2021-04" db="EMBL/GenBank/DDBJ databases">
        <title>Molecular and phenotypic characterization and identification of bacterial isolates recovered from the Anatolian ground squirrels (Spermophilus xanthoprymnus) and which have the potential to form a new species in the Campylobacter genus.</title>
        <authorList>
            <person name="Aydin F."/>
            <person name="Abay S."/>
            <person name="Kayman T."/>
            <person name="Karakaya E."/>
            <person name="Mustak H.K."/>
            <person name="Mustak I.B."/>
            <person name="Bilgin N."/>
            <person name="Duzler A."/>
            <person name="Sahin O."/>
            <person name="Guran O."/>
            <person name="Saticioglu I.B."/>
        </authorList>
    </citation>
    <scope>NUCLEOTIDE SEQUENCE [LARGE SCALE GENOMIC DNA]</scope>
    <source>
        <strain evidence="4">faydin-G24</strain>
    </source>
</reference>
<dbReference type="InterPro" id="IPR050824">
    <property type="entry name" value="Thiol_disulfide_DsbA"/>
</dbReference>
<sequence length="216" mass="24519">MKIPFFTKTFKALLISTLISTSAFSFTQGVDYDILPTRIDVPTPSLTKVFNYSCVYCYRFDKSVTQKLMSKLEGVKFIPMHLDSKGKFGETTSKILASMLALDEKNSIDVFNDKSKFKQAKFTIYKSTHDKKEELSKDTFIAMALKAAKISQSEYEDALNLPRTQQILSEWTNAYDIAKIQGIPAFVVNGKYIININTPQLSIDSMAELVKFLLER</sequence>
<dbReference type="Proteomes" id="UP000682951">
    <property type="component" value="Unassembled WGS sequence"/>
</dbReference>
<protein>
    <submittedName>
        <fullName evidence="3">DsbA family protein</fullName>
    </submittedName>
</protein>
<keyword evidence="1" id="KW-0732">Signal</keyword>
<evidence type="ECO:0000313" key="3">
    <source>
        <dbReference type="EMBL" id="MBR8463177.1"/>
    </source>
</evidence>
<dbReference type="Gene3D" id="3.40.30.10">
    <property type="entry name" value="Glutaredoxin"/>
    <property type="match status" value="1"/>
</dbReference>
<dbReference type="RefSeq" id="WP_212141412.1">
    <property type="nucleotide sequence ID" value="NZ_JAGSSW010000001.1"/>
</dbReference>
<keyword evidence="4" id="KW-1185">Reference proteome</keyword>
<evidence type="ECO:0000256" key="1">
    <source>
        <dbReference type="SAM" id="SignalP"/>
    </source>
</evidence>
<proteinExistence type="predicted"/>
<feature type="chain" id="PRO_5046660388" evidence="1">
    <location>
        <begin position="28"/>
        <end position="216"/>
    </location>
</feature>
<dbReference type="PANTHER" id="PTHR35891">
    <property type="entry name" value="THIOL:DISULFIDE INTERCHANGE PROTEIN DSBA"/>
    <property type="match status" value="1"/>
</dbReference>
<feature type="domain" description="DSBA-like thioredoxin" evidence="2">
    <location>
        <begin position="91"/>
        <end position="193"/>
    </location>
</feature>
<organism evidence="3 4">
    <name type="scientific">Campylobacter anatolicus</name>
    <dbReference type="NCBI Taxonomy" id="2829105"/>
    <lineage>
        <taxon>Bacteria</taxon>
        <taxon>Pseudomonadati</taxon>
        <taxon>Campylobacterota</taxon>
        <taxon>Epsilonproteobacteria</taxon>
        <taxon>Campylobacterales</taxon>
        <taxon>Campylobacteraceae</taxon>
        <taxon>Campylobacter</taxon>
    </lineage>
</organism>
<name>A0ABS5HI31_9BACT</name>
<gene>
    <name evidence="3" type="ORF">KDD93_01130</name>
</gene>